<dbReference type="InterPro" id="IPR027417">
    <property type="entry name" value="P-loop_NTPase"/>
</dbReference>
<name>A0A139X575_9CYAN</name>
<dbReference type="OrthoDB" id="5522963at2"/>
<dbReference type="Pfam" id="PF12770">
    <property type="entry name" value="CHAT"/>
    <property type="match status" value="1"/>
</dbReference>
<dbReference type="EMBL" id="ANNX02000031">
    <property type="protein sequence ID" value="KYC39857.1"/>
    <property type="molecule type" value="Genomic_DNA"/>
</dbReference>
<evidence type="ECO:0000313" key="2">
    <source>
        <dbReference type="EMBL" id="KYC39857.1"/>
    </source>
</evidence>
<feature type="domain" description="TIR" evidence="1">
    <location>
        <begin position="195"/>
        <end position="327"/>
    </location>
</feature>
<dbReference type="Pfam" id="PF14516">
    <property type="entry name" value="AAA_35"/>
    <property type="match status" value="1"/>
</dbReference>
<dbReference type="Gene3D" id="3.40.50.10140">
    <property type="entry name" value="Toll/interleukin-1 receptor homology (TIR) domain"/>
    <property type="match status" value="1"/>
</dbReference>
<evidence type="ECO:0000313" key="3">
    <source>
        <dbReference type="Proteomes" id="UP000076925"/>
    </source>
</evidence>
<proteinExistence type="predicted"/>
<comment type="caution">
    <text evidence="2">The sequence shown here is derived from an EMBL/GenBank/DDBJ whole genome shotgun (WGS) entry which is preliminary data.</text>
</comment>
<dbReference type="SUPFAM" id="SSF52200">
    <property type="entry name" value="Toll/Interleukin receptor TIR domain"/>
    <property type="match status" value="1"/>
</dbReference>
<dbReference type="RefSeq" id="WP_017745748.1">
    <property type="nucleotide sequence ID" value="NZ_KQ976354.1"/>
</dbReference>
<dbReference type="STRING" id="128403.WA1_28215"/>
<accession>A0A139X575</accession>
<organism evidence="2 3">
    <name type="scientific">Scytonema hofmannii PCC 7110</name>
    <dbReference type="NCBI Taxonomy" id="128403"/>
    <lineage>
        <taxon>Bacteria</taxon>
        <taxon>Bacillati</taxon>
        <taxon>Cyanobacteriota</taxon>
        <taxon>Cyanophyceae</taxon>
        <taxon>Nostocales</taxon>
        <taxon>Scytonemataceae</taxon>
        <taxon>Scytonema</taxon>
    </lineage>
</organism>
<dbReference type="SUPFAM" id="SSF52540">
    <property type="entry name" value="P-loop containing nucleoside triphosphate hydrolases"/>
    <property type="match status" value="1"/>
</dbReference>
<keyword evidence="3" id="KW-1185">Reference proteome</keyword>
<dbReference type="PROSITE" id="PS50104">
    <property type="entry name" value="TIR"/>
    <property type="match status" value="1"/>
</dbReference>
<reference evidence="2 3" key="1">
    <citation type="journal article" date="2013" name="Genome Biol. Evol.">
        <title>Genomes of Stigonematalean cyanobacteria (subsection V) and the evolution of oxygenic photosynthesis from prokaryotes to plastids.</title>
        <authorList>
            <person name="Dagan T."/>
            <person name="Roettger M."/>
            <person name="Stucken K."/>
            <person name="Landan G."/>
            <person name="Koch R."/>
            <person name="Major P."/>
            <person name="Gould S.B."/>
            <person name="Goremykin V.V."/>
            <person name="Rippka R."/>
            <person name="Tandeau de Marsac N."/>
            <person name="Gugger M."/>
            <person name="Lockhart P.J."/>
            <person name="Allen J.F."/>
            <person name="Brune I."/>
            <person name="Maus I."/>
            <person name="Puhler A."/>
            <person name="Martin W.F."/>
        </authorList>
    </citation>
    <scope>NUCLEOTIDE SEQUENCE [LARGE SCALE GENOMIC DNA]</scope>
    <source>
        <strain evidence="2 3">PCC 7110</strain>
    </source>
</reference>
<dbReference type="InterPro" id="IPR035897">
    <property type="entry name" value="Toll_tir_struct_dom_sf"/>
</dbReference>
<dbReference type="AlphaFoldDB" id="A0A139X575"/>
<dbReference type="Proteomes" id="UP000076925">
    <property type="component" value="Unassembled WGS sequence"/>
</dbReference>
<gene>
    <name evidence="2" type="ORF">WA1_28215</name>
</gene>
<dbReference type="InterPro" id="IPR000157">
    <property type="entry name" value="TIR_dom"/>
</dbReference>
<protein>
    <submittedName>
        <fullName evidence="2">ATPase</fullName>
    </submittedName>
</protein>
<evidence type="ECO:0000259" key="1">
    <source>
        <dbReference type="PROSITE" id="PS50104"/>
    </source>
</evidence>
<dbReference type="InterPro" id="IPR024983">
    <property type="entry name" value="CHAT_dom"/>
</dbReference>
<dbReference type="Pfam" id="PF13676">
    <property type="entry name" value="TIR_2"/>
    <property type="match status" value="1"/>
</dbReference>
<dbReference type="GO" id="GO:0007165">
    <property type="term" value="P:signal transduction"/>
    <property type="evidence" value="ECO:0007669"/>
    <property type="project" value="InterPro"/>
</dbReference>
<sequence length="703" mass="79983">MKKILILTANPKDTDNLRLNDEVREIQMGLERARRRDKFEIISRWAVRPDDLRRALLDYEPQIVHFSGHGAGTQGLVLENSDGMMQLVSASSLARLFKLFQNKVECVLLNACYSEVQAEAICQHIDYVIGMNQAIGDRAAIDFAVGFYDALGAGRSLEDAFEFGRIAIDLESLPESATPTLKKRLSSTEKVSATPQSRIFISYKRNAEPDQTVALQVFQALSQQHEVFIDRAMLVGTPWAEKIEAELRQADFLIVFLSQRAVHSEMVELEIATAYHLAKEQKGHPVILPVRLDYREPFQYPLSVFLNEINWALWQGNEDTENLIAELRRAIAGDFLSISTKESKLDLLRISPPAPLPRPSPSAQPVPLEMPEGTMDSESQFYIERPQDAIAIATMKRQGITLTIKGPRQMGKSSLLIRVIDGAMKVGKQVAFLDFQLFDQDTLTNADIFYLQFCTILTEQLGMPNRTAEFWKQGVGNNQRCTRYMQSYLLKELSGSLVLAMDEVDRIFDAEFRSDFFSMLRSWHNNRALPTMRVWKKFDLALVTATEPYHLIANLHQSPFNVGEVLLLEDFTPEQVADLNQRHGSPLTPLQTNQLMELLHGHPYLVRRALYLVASQQITAEELFAKAIGDRGPFSDHLRYHLFRIYEKKDLVQGFLQTIRNNTCPDERIARLLSAAGLVRREGQIVVPRCQLYADYFQEHLHG</sequence>
<dbReference type="Gene3D" id="3.40.50.300">
    <property type="entry name" value="P-loop containing nucleotide triphosphate hydrolases"/>
    <property type="match status" value="1"/>
</dbReference>